<sequence>MAVYEIGNYIHDMRVERGYSQEELCFGICSVGNLSKIENGIRMPNRKTVEAFTQRLGCKEAFLQYSSREEMQQVELCGQIVQKITNYEYEGLKELVDKFEHTIAEEDILNSQYCRFTRIMLKQQEEEDWAQGVKELKDTLRMTKPDGIGMKEILKGLLTYNEIIILINIARNYGKLGKREEAIEILCGLKHYMDTHIMDQAEKAQKYLLILFRLSKLFLEKKQYADVVDLCSQGITLSRQNSRFCLFPRFLINKGLALLELKEEERGKEFLRRGYGAFYALGNEMQCEKLKAFLKERWEPEFGEHIL</sequence>
<comment type="caution">
    <text evidence="1">The sequence shown here is derived from an EMBL/GenBank/DDBJ whole genome shotgun (WGS) entry which is preliminary data.</text>
</comment>
<evidence type="ECO:0000313" key="1">
    <source>
        <dbReference type="EMBL" id="TGY96268.1"/>
    </source>
</evidence>
<keyword evidence="2" id="KW-1185">Reference proteome</keyword>
<evidence type="ECO:0000313" key="2">
    <source>
        <dbReference type="Proteomes" id="UP000304953"/>
    </source>
</evidence>
<name>A0AC61RWF3_9FIRM</name>
<reference evidence="1" key="1">
    <citation type="submission" date="2019-04" db="EMBL/GenBank/DDBJ databases">
        <title>Microbes associate with the intestines of laboratory mice.</title>
        <authorList>
            <person name="Navarre W."/>
            <person name="Wong E."/>
            <person name="Huang K."/>
            <person name="Tropini C."/>
            <person name="Ng K."/>
            <person name="Yu B."/>
        </authorList>
    </citation>
    <scope>NUCLEOTIDE SEQUENCE</scope>
    <source>
        <strain evidence="1">NM01_1-7b</strain>
    </source>
</reference>
<gene>
    <name evidence="1" type="ORF">E5329_10495</name>
</gene>
<accession>A0AC61RWF3</accession>
<proteinExistence type="predicted"/>
<dbReference type="EMBL" id="SRYA01000018">
    <property type="protein sequence ID" value="TGY96268.1"/>
    <property type="molecule type" value="Genomic_DNA"/>
</dbReference>
<dbReference type="Proteomes" id="UP000304953">
    <property type="component" value="Unassembled WGS sequence"/>
</dbReference>
<protein>
    <submittedName>
        <fullName evidence="1">XRE family transcriptional regulator</fullName>
    </submittedName>
</protein>
<organism evidence="1 2">
    <name type="scientific">Petralouisia muris</name>
    <dbReference type="NCBI Taxonomy" id="3032872"/>
    <lineage>
        <taxon>Bacteria</taxon>
        <taxon>Bacillati</taxon>
        <taxon>Bacillota</taxon>
        <taxon>Clostridia</taxon>
        <taxon>Lachnospirales</taxon>
        <taxon>Lachnospiraceae</taxon>
        <taxon>Petralouisia</taxon>
    </lineage>
</organism>